<evidence type="ECO:0000256" key="7">
    <source>
        <dbReference type="ARBA" id="ARBA00047303"/>
    </source>
</evidence>
<evidence type="ECO:0000256" key="1">
    <source>
        <dbReference type="ARBA" id="ARBA00009762"/>
    </source>
</evidence>
<dbReference type="GO" id="GO:0042276">
    <property type="term" value="P:error-prone translesion synthesis"/>
    <property type="evidence" value="ECO:0007669"/>
    <property type="project" value="InterPro"/>
</dbReference>
<dbReference type="STRING" id="6248.A0A0K0EBH2"/>
<dbReference type="InterPro" id="IPR044917">
    <property type="entry name" value="PRIMPOL"/>
</dbReference>
<evidence type="ECO:0000313" key="9">
    <source>
        <dbReference type="WBParaSite" id="SSTP_0000684200.1"/>
    </source>
</evidence>
<organism evidence="9">
    <name type="scientific">Strongyloides stercoralis</name>
    <name type="common">Threadworm</name>
    <dbReference type="NCBI Taxonomy" id="6248"/>
    <lineage>
        <taxon>Eukaryota</taxon>
        <taxon>Metazoa</taxon>
        <taxon>Ecdysozoa</taxon>
        <taxon>Nematoda</taxon>
        <taxon>Chromadorea</taxon>
        <taxon>Rhabditida</taxon>
        <taxon>Tylenchina</taxon>
        <taxon>Panagrolaimomorpha</taxon>
        <taxon>Strongyloidoidea</taxon>
        <taxon>Strongyloididae</taxon>
        <taxon>Strongyloides</taxon>
    </lineage>
</organism>
<dbReference type="GO" id="GO:0006264">
    <property type="term" value="P:mitochondrial DNA replication"/>
    <property type="evidence" value="ECO:0007669"/>
    <property type="project" value="TreeGrafter"/>
</dbReference>
<dbReference type="Pfam" id="PF03121">
    <property type="entry name" value="Herpes_UL52"/>
    <property type="match status" value="1"/>
</dbReference>
<dbReference type="GO" id="GO:0003887">
    <property type="term" value="F:DNA-directed DNA polymerase activity"/>
    <property type="evidence" value="ECO:0007669"/>
    <property type="project" value="UniProtKB-KW"/>
</dbReference>
<evidence type="ECO:0000256" key="4">
    <source>
        <dbReference type="ARBA" id="ARBA00026139"/>
    </source>
</evidence>
<evidence type="ECO:0000256" key="3">
    <source>
        <dbReference type="ARBA" id="ARBA00022932"/>
    </source>
</evidence>
<evidence type="ECO:0000256" key="5">
    <source>
        <dbReference type="ARBA" id="ARBA00044677"/>
    </source>
</evidence>
<comment type="catalytic activity">
    <reaction evidence="7">
        <text>DNA(n) + a 2'-deoxyribonucleoside 5'-triphosphate = DNA(n+1) + diphosphate</text>
        <dbReference type="Rhea" id="RHEA:22508"/>
        <dbReference type="Rhea" id="RHEA-COMP:17339"/>
        <dbReference type="Rhea" id="RHEA-COMP:17340"/>
        <dbReference type="ChEBI" id="CHEBI:33019"/>
        <dbReference type="ChEBI" id="CHEBI:61560"/>
        <dbReference type="ChEBI" id="CHEBI:173112"/>
        <dbReference type="EC" id="2.7.7.7"/>
    </reaction>
    <physiologicalReaction direction="left-to-right" evidence="7">
        <dbReference type="Rhea" id="RHEA:22509"/>
    </physiologicalReaction>
</comment>
<dbReference type="AlphaFoldDB" id="A0A0K0EBH2"/>
<comment type="similarity">
    <text evidence="1">Belongs to the eukaryotic-type primase small subunit family.</text>
</comment>
<name>A0A0K0EBH2_STRER</name>
<evidence type="ECO:0000313" key="8">
    <source>
        <dbReference type="Proteomes" id="UP000035681"/>
    </source>
</evidence>
<comment type="catalytic activity">
    <reaction evidence="5">
        <text>ssDNA + n NTP = ssDNA/pppN(pN)n-1 hybrid + (n-1) diphosphate.</text>
        <dbReference type="EC" id="2.7.7.102"/>
    </reaction>
</comment>
<dbReference type="GO" id="GO:0005759">
    <property type="term" value="C:mitochondrial matrix"/>
    <property type="evidence" value="ECO:0007669"/>
    <property type="project" value="TreeGrafter"/>
</dbReference>
<dbReference type="Proteomes" id="UP000035681">
    <property type="component" value="Unplaced"/>
</dbReference>
<evidence type="ECO:0000256" key="6">
    <source>
        <dbReference type="ARBA" id="ARBA00044768"/>
    </source>
</evidence>
<dbReference type="EC" id="2.7.7.102" evidence="6"/>
<dbReference type="WBParaSite" id="SSTP_0000684200.1">
    <property type="protein sequence ID" value="SSTP_0000684200.1"/>
    <property type="gene ID" value="SSTP_0000684200"/>
</dbReference>
<dbReference type="PANTHER" id="PTHR31399">
    <property type="entry name" value="DNA-DIRECTED PRIMASE / POLYMERASE PROTEIN"/>
    <property type="match status" value="1"/>
</dbReference>
<dbReference type="GO" id="GO:0003682">
    <property type="term" value="F:chromatin binding"/>
    <property type="evidence" value="ECO:0007669"/>
    <property type="project" value="TreeGrafter"/>
</dbReference>
<sequence length="744" mass="87002">MASIDKEVKAYFKTYYHQSNLMNIFLKDKNNLRIFSYENPTTKCSGSRKYFVSKLDNFLKWYLKTREEIRNFYEIITLETPCRLYFDIEYSKDFNPLANSSELFNDFSIFVKNALKTEYNIEININESFLILDSSTPTKFSLHIIIHLPEGQLFINNVEMKKFTDYLYLSMLEQDVCLIYNGKTNNMGEKIKVPIFDNCVYSKNRNFRLYLSCKLGKNVYLKLADWCEFYKCKNINNPTDDVIFYDSLCVPNFFDKYEVLPEYHIDENIIRNKVIKARNNGGGVLHNTCKISNNYFTFIKNGYGRTSMFPLLEEFIIEKNKEYVSSADIYSWDIVKLKSNDKIKLIFHIKGCRYCFNIRREHKSNKVYWEVYFDPNLICRQKCFDRECLGRASIGHQLPHNIVDEVVKGLTELGVYQSPFDSFADSFWDMKRDNVTLLEIEENKRRSMLNDKGNISNSFKCPKKIEDSNESPEQVQETSFNEEEDNFIVVDGKIPDQSTEYLNFIITTQQSKYNDSFEFSPSILSDSNNPLEFSLKQKSSFENTPKSSSIKTLDNKNSFSFLSIESSEFNNSFKSPQSKLNESKNFIINDKSNESLVHLESLNESEYDPLNECFINSTLSTINNSSILIKDPSLPLKNNQKNEFIINEYGEVEVVLESPACTIDDNSSINNIQTIEKNNETITNTEFEEIIDKPRESCFSEISKTLKEIQTIDDKYKSSEKCKSPFVSPVIKKKRRIMNLKHFK</sequence>
<dbReference type="WBParaSite" id="TCONS_00011461.p1">
    <property type="protein sequence ID" value="TCONS_00011461.p1"/>
    <property type="gene ID" value="XLOC_005886"/>
</dbReference>
<keyword evidence="3" id="KW-0548">Nucleotidyltransferase</keyword>
<dbReference type="GO" id="GO:0005634">
    <property type="term" value="C:nucleus"/>
    <property type="evidence" value="ECO:0007669"/>
    <property type="project" value="TreeGrafter"/>
</dbReference>
<keyword evidence="8" id="KW-1185">Reference proteome</keyword>
<dbReference type="GO" id="GO:0009411">
    <property type="term" value="P:response to UV"/>
    <property type="evidence" value="ECO:0007669"/>
    <property type="project" value="TreeGrafter"/>
</dbReference>
<keyword evidence="3" id="KW-0239">DNA-directed DNA polymerase</keyword>
<dbReference type="GO" id="GO:0031297">
    <property type="term" value="P:replication fork processing"/>
    <property type="evidence" value="ECO:0007669"/>
    <property type="project" value="TreeGrafter"/>
</dbReference>
<dbReference type="EC" id="2.7.7.7" evidence="2"/>
<protein>
    <recommendedName>
        <fullName evidence="4">DNA-directed primase/polymerase protein</fullName>
        <ecNumber evidence="6">2.7.7.102</ecNumber>
        <ecNumber evidence="2">2.7.7.7</ecNumber>
    </recommendedName>
</protein>
<accession>A0A0K0EBH2</accession>
<evidence type="ECO:0000256" key="2">
    <source>
        <dbReference type="ARBA" id="ARBA00012417"/>
    </source>
</evidence>
<dbReference type="PANTHER" id="PTHR31399:SF0">
    <property type="entry name" value="DNA-DIRECTED PRIMASE_POLYMERASE PROTEIN"/>
    <property type="match status" value="1"/>
</dbReference>
<reference evidence="9" key="1">
    <citation type="submission" date="2015-08" db="UniProtKB">
        <authorList>
            <consortium name="WormBaseParasite"/>
        </authorList>
    </citation>
    <scope>IDENTIFICATION</scope>
</reference>
<keyword evidence="3" id="KW-0808">Transferase</keyword>
<proteinExistence type="inferred from homology"/>